<keyword evidence="2" id="KW-1185">Reference proteome</keyword>
<sequence>MFTTCFAAPSIQNIKILWSAGNPPHRRKVSTPTKTYTHFHAPSILGRLFPSRTPARLDIYGVFKLRHCLYQKEGTSDGKKTWGRTPTRLSQGILLKIKVLYTVLFVNAHPNHAARYDFERTKTRKTLVEQSTLATQSTLISRMPSGDEKAFLSTTQSQQNTYDKYSILFVERIFAVVDVIECRNDINVIVPLQSHFNHWLNLPIFEMGEGSSQPRNMFPSYREAEHTHKNGSIEPNHNPASGSLTSPVEATYGSDQIFNGGSITEPFQPLALPRYVEMGEGSSQSCNMFSSYREAEHIHTKSKSIEPDRNLASGSLTGPVEAIYGSDQTVHGGYVVVPPLNRRELMSNKFEPDESAACVLERCRVEVRRMENRSWWTDG</sequence>
<dbReference type="EMBL" id="JAFIQS020000003">
    <property type="protein sequence ID" value="KAH9483423.1"/>
    <property type="molecule type" value="Genomic_DNA"/>
</dbReference>
<evidence type="ECO:0000313" key="1">
    <source>
        <dbReference type="EMBL" id="KAH9483423.1"/>
    </source>
</evidence>
<dbReference type="Proteomes" id="UP000664032">
    <property type="component" value="Unassembled WGS sequence"/>
</dbReference>
<proteinExistence type="predicted"/>
<evidence type="ECO:0000313" key="2">
    <source>
        <dbReference type="Proteomes" id="UP000664032"/>
    </source>
</evidence>
<gene>
    <name evidence="1" type="ORF">JR316_0002890</name>
</gene>
<accession>A0ACB8H610</accession>
<reference evidence="1" key="1">
    <citation type="submission" date="2021-10" db="EMBL/GenBank/DDBJ databases">
        <title>Psilocybe cubensis genome.</title>
        <authorList>
            <person name="Mckernan K.J."/>
            <person name="Crawford S."/>
            <person name="Trippe A."/>
            <person name="Kane L.T."/>
            <person name="Mclaughlin S."/>
        </authorList>
    </citation>
    <scope>NUCLEOTIDE SEQUENCE</scope>
    <source>
        <strain evidence="1">MGC-MH-2018</strain>
    </source>
</reference>
<comment type="caution">
    <text evidence="1">The sequence shown here is derived from an EMBL/GenBank/DDBJ whole genome shotgun (WGS) entry which is preliminary data.</text>
</comment>
<name>A0ACB8H610_PSICU</name>
<organism evidence="1 2">
    <name type="scientific">Psilocybe cubensis</name>
    <name type="common">Psychedelic mushroom</name>
    <name type="synonym">Stropharia cubensis</name>
    <dbReference type="NCBI Taxonomy" id="181762"/>
    <lineage>
        <taxon>Eukaryota</taxon>
        <taxon>Fungi</taxon>
        <taxon>Dikarya</taxon>
        <taxon>Basidiomycota</taxon>
        <taxon>Agaricomycotina</taxon>
        <taxon>Agaricomycetes</taxon>
        <taxon>Agaricomycetidae</taxon>
        <taxon>Agaricales</taxon>
        <taxon>Agaricineae</taxon>
        <taxon>Strophariaceae</taxon>
        <taxon>Psilocybe</taxon>
    </lineage>
</organism>
<protein>
    <submittedName>
        <fullName evidence="1">Uncharacterized protein</fullName>
    </submittedName>
</protein>